<organism evidence="9 10">
    <name type="scientific">Ogataea polymorpha</name>
    <dbReference type="NCBI Taxonomy" id="460523"/>
    <lineage>
        <taxon>Eukaryota</taxon>
        <taxon>Fungi</taxon>
        <taxon>Dikarya</taxon>
        <taxon>Ascomycota</taxon>
        <taxon>Saccharomycotina</taxon>
        <taxon>Pichiomycetes</taxon>
        <taxon>Pichiales</taxon>
        <taxon>Pichiaceae</taxon>
        <taxon>Ogataea</taxon>
    </lineage>
</organism>
<evidence type="ECO:0000256" key="6">
    <source>
        <dbReference type="ARBA" id="ARBA00023136"/>
    </source>
</evidence>
<evidence type="ECO:0000313" key="10">
    <source>
        <dbReference type="Proteomes" id="UP000788993"/>
    </source>
</evidence>
<dbReference type="GO" id="GO:0016020">
    <property type="term" value="C:membrane"/>
    <property type="evidence" value="ECO:0007669"/>
    <property type="project" value="UniProtKB-SubCell"/>
</dbReference>
<protein>
    <recommendedName>
        <fullName evidence="8">Major facilitator superfamily (MFS) profile domain-containing protein</fullName>
    </recommendedName>
</protein>
<dbReference type="Pfam" id="PF00083">
    <property type="entry name" value="Sugar_tr"/>
    <property type="match status" value="1"/>
</dbReference>
<keyword evidence="5 7" id="KW-1133">Transmembrane helix</keyword>
<evidence type="ECO:0000256" key="3">
    <source>
        <dbReference type="ARBA" id="ARBA00022448"/>
    </source>
</evidence>
<feature type="transmembrane region" description="Helical" evidence="7">
    <location>
        <begin position="425"/>
        <end position="446"/>
    </location>
</feature>
<feature type="transmembrane region" description="Helical" evidence="7">
    <location>
        <begin position="385"/>
        <end position="405"/>
    </location>
</feature>
<proteinExistence type="inferred from homology"/>
<feature type="transmembrane region" description="Helical" evidence="7">
    <location>
        <begin position="356"/>
        <end position="379"/>
    </location>
</feature>
<reference evidence="9" key="1">
    <citation type="journal article" date="2021" name="Open Biol.">
        <title>Shared evolutionary footprints suggest mitochondrial oxidative damage underlies multiple complex I losses in fungi.</title>
        <authorList>
            <person name="Schikora-Tamarit M.A."/>
            <person name="Marcet-Houben M."/>
            <person name="Nosek J."/>
            <person name="Gabaldon T."/>
        </authorList>
    </citation>
    <scope>NUCLEOTIDE SEQUENCE</scope>
    <source>
        <strain evidence="9">NCAIM Y.01608</strain>
    </source>
</reference>
<evidence type="ECO:0000256" key="4">
    <source>
        <dbReference type="ARBA" id="ARBA00022692"/>
    </source>
</evidence>
<keyword evidence="6 7" id="KW-0472">Membrane</keyword>
<feature type="domain" description="Major facilitator superfamily (MFS) profile" evidence="8">
    <location>
        <begin position="41"/>
        <end position="477"/>
    </location>
</feature>
<dbReference type="FunFam" id="1.20.1250.20:FF:000134">
    <property type="entry name" value="MFS sugar transporter protein"/>
    <property type="match status" value="1"/>
</dbReference>
<evidence type="ECO:0000259" key="8">
    <source>
        <dbReference type="PROSITE" id="PS50850"/>
    </source>
</evidence>
<dbReference type="InterPro" id="IPR020846">
    <property type="entry name" value="MFS_dom"/>
</dbReference>
<feature type="transmembrane region" description="Helical" evidence="7">
    <location>
        <begin position="109"/>
        <end position="127"/>
    </location>
</feature>
<evidence type="ECO:0000256" key="5">
    <source>
        <dbReference type="ARBA" id="ARBA00022989"/>
    </source>
</evidence>
<feature type="transmembrane region" description="Helical" evidence="7">
    <location>
        <begin position="328"/>
        <end position="349"/>
    </location>
</feature>
<dbReference type="InterPro" id="IPR005829">
    <property type="entry name" value="Sugar_transporter_CS"/>
</dbReference>
<evidence type="ECO:0000313" key="9">
    <source>
        <dbReference type="EMBL" id="KAH3672600.1"/>
    </source>
</evidence>
<gene>
    <name evidence="9" type="ORF">OGATHE_002245</name>
</gene>
<comment type="similarity">
    <text evidence="2">Belongs to the major facilitator superfamily. Sugar transporter (TC 2.A.1.1) family.</text>
</comment>
<dbReference type="InterPro" id="IPR005828">
    <property type="entry name" value="MFS_sugar_transport-like"/>
</dbReference>
<name>A0A9P8PJ59_9ASCO</name>
<sequence>MERSNKHLKEVNATGAKIASVLPDDPRPWWKRPNLLKLYLLLCNFVLFASSIGYDSAITNSIQAIPSWLEFMNEPSGTWLGFISASPFVGTCGTIFFIPYICDRFGRKVVIYMTVLCIWIGSIVGASARNPASYIVSRIFMGLSFSCNYAASVWISEIAYPTSRGRFSAAYHAIYYFGSVLCGWVVFGTQYISGNVSWRIPLALQAAIPTLLLPALIYAPESPRWLVSVGEIEKARQVLLKFHANYEDAYLPLVELEMQEIIAGIEALRVNNISSWRSLVATPGNRKRLFISCFLGVAFAWNGQGIVTWYLSSVFVAVGITATWKKTLLNACIQLFNLLVAITGAILVDHVGRRRLFLISIVGLFFSFIGLTTITAVYTQLHRNIGQAIIVFVFLVYAFQAIAFAPMITSYPSELWPQATRSKGLFTAMFFLNGATFFNIFVNPIALDAIGWRYYCVYLGVQVIIFVVIYLTFPETKGYSLEEIALIFDKDQATQAGLEADLEEKQSARVSVKELSI</sequence>
<feature type="transmembrane region" description="Helical" evidence="7">
    <location>
        <begin position="452"/>
        <end position="473"/>
    </location>
</feature>
<dbReference type="AlphaFoldDB" id="A0A9P8PJ59"/>
<dbReference type="PANTHER" id="PTHR48022">
    <property type="entry name" value="PLASTIDIC GLUCOSE TRANSPORTER 4"/>
    <property type="match status" value="1"/>
</dbReference>
<keyword evidence="10" id="KW-1185">Reference proteome</keyword>
<dbReference type="EMBL" id="JAEUBD010000753">
    <property type="protein sequence ID" value="KAH3672600.1"/>
    <property type="molecule type" value="Genomic_DNA"/>
</dbReference>
<dbReference type="InterPro" id="IPR036259">
    <property type="entry name" value="MFS_trans_sf"/>
</dbReference>
<evidence type="ECO:0000256" key="2">
    <source>
        <dbReference type="ARBA" id="ARBA00010992"/>
    </source>
</evidence>
<dbReference type="PROSITE" id="PS50850">
    <property type="entry name" value="MFS"/>
    <property type="match status" value="1"/>
</dbReference>
<keyword evidence="4 7" id="KW-0812">Transmembrane</keyword>
<accession>A0A9P8PJ59</accession>
<feature type="transmembrane region" description="Helical" evidence="7">
    <location>
        <begin position="289"/>
        <end position="322"/>
    </location>
</feature>
<dbReference type="PANTHER" id="PTHR48022:SF3">
    <property type="entry name" value="HEXOSE TRANSPORTER PROTEIN (AFU_ORTHOLOGUE AFUA_8G04480)-RELATED"/>
    <property type="match status" value="1"/>
</dbReference>
<comment type="caution">
    <text evidence="9">The sequence shown here is derived from an EMBL/GenBank/DDBJ whole genome shotgun (WGS) entry which is preliminary data.</text>
</comment>
<feature type="transmembrane region" description="Helical" evidence="7">
    <location>
        <begin position="173"/>
        <end position="192"/>
    </location>
</feature>
<dbReference type="GO" id="GO:0005351">
    <property type="term" value="F:carbohydrate:proton symporter activity"/>
    <property type="evidence" value="ECO:0007669"/>
    <property type="project" value="TreeGrafter"/>
</dbReference>
<reference evidence="9" key="2">
    <citation type="submission" date="2021-01" db="EMBL/GenBank/DDBJ databases">
        <authorList>
            <person name="Schikora-Tamarit M.A."/>
        </authorList>
    </citation>
    <scope>NUCLEOTIDE SEQUENCE</scope>
    <source>
        <strain evidence="9">NCAIM Y.01608</strain>
    </source>
</reference>
<feature type="transmembrane region" description="Helical" evidence="7">
    <location>
        <begin position="79"/>
        <end position="102"/>
    </location>
</feature>
<dbReference type="Proteomes" id="UP000788993">
    <property type="component" value="Unassembled WGS sequence"/>
</dbReference>
<keyword evidence="3" id="KW-0813">Transport</keyword>
<dbReference type="Gene3D" id="1.20.1250.20">
    <property type="entry name" value="MFS general substrate transporter like domains"/>
    <property type="match status" value="1"/>
</dbReference>
<dbReference type="SUPFAM" id="SSF103473">
    <property type="entry name" value="MFS general substrate transporter"/>
    <property type="match status" value="1"/>
</dbReference>
<evidence type="ECO:0000256" key="7">
    <source>
        <dbReference type="SAM" id="Phobius"/>
    </source>
</evidence>
<feature type="transmembrane region" description="Helical" evidence="7">
    <location>
        <begin position="38"/>
        <end position="59"/>
    </location>
</feature>
<evidence type="ECO:0000256" key="1">
    <source>
        <dbReference type="ARBA" id="ARBA00004141"/>
    </source>
</evidence>
<comment type="subcellular location">
    <subcellularLocation>
        <location evidence="1">Membrane</location>
        <topology evidence="1">Multi-pass membrane protein</topology>
    </subcellularLocation>
</comment>
<dbReference type="PROSITE" id="PS00216">
    <property type="entry name" value="SUGAR_TRANSPORT_1"/>
    <property type="match status" value="1"/>
</dbReference>
<dbReference type="InterPro" id="IPR050360">
    <property type="entry name" value="MFS_Sugar_Transporters"/>
</dbReference>
<feature type="transmembrane region" description="Helical" evidence="7">
    <location>
        <begin position="139"/>
        <end position="161"/>
    </location>
</feature>
<dbReference type="OrthoDB" id="6133115at2759"/>